<dbReference type="EMBL" id="JANFPI010000009">
    <property type="protein sequence ID" value="MCX8999550.1"/>
    <property type="molecule type" value="Genomic_DNA"/>
</dbReference>
<name>A0AAE3SYH6_9HYPH</name>
<feature type="chain" id="PRO_5042132631" evidence="12">
    <location>
        <begin position="22"/>
        <end position="622"/>
    </location>
</feature>
<dbReference type="GO" id="GO:0006811">
    <property type="term" value="P:monoatomic ion transport"/>
    <property type="evidence" value="ECO:0007669"/>
    <property type="project" value="UniProtKB-KW"/>
</dbReference>
<accession>A0AAE3SYH6</accession>
<keyword evidence="7 11" id="KW-0798">TonB box</keyword>
<dbReference type="InterPro" id="IPR000531">
    <property type="entry name" value="Beta-barrel_TonB"/>
</dbReference>
<organism evidence="15 16">
    <name type="scientific">Ectorhizobium quercum</name>
    <dbReference type="NCBI Taxonomy" id="2965071"/>
    <lineage>
        <taxon>Bacteria</taxon>
        <taxon>Pseudomonadati</taxon>
        <taxon>Pseudomonadota</taxon>
        <taxon>Alphaproteobacteria</taxon>
        <taxon>Hyphomicrobiales</taxon>
        <taxon>Rhizobiaceae</taxon>
        <taxon>Ectorhizobium</taxon>
    </lineage>
</organism>
<evidence type="ECO:0000256" key="2">
    <source>
        <dbReference type="ARBA" id="ARBA00022448"/>
    </source>
</evidence>
<evidence type="ECO:0000259" key="13">
    <source>
        <dbReference type="Pfam" id="PF00593"/>
    </source>
</evidence>
<dbReference type="AlphaFoldDB" id="A0AAE3SYH6"/>
<dbReference type="CDD" id="cd01347">
    <property type="entry name" value="ligand_gated_channel"/>
    <property type="match status" value="1"/>
</dbReference>
<keyword evidence="9 10" id="KW-0998">Cell outer membrane</keyword>
<keyword evidence="5 12" id="KW-0732">Signal</keyword>
<dbReference type="InterPro" id="IPR012910">
    <property type="entry name" value="Plug_dom"/>
</dbReference>
<feature type="domain" description="TonB-dependent receptor plug" evidence="14">
    <location>
        <begin position="50"/>
        <end position="153"/>
    </location>
</feature>
<dbReference type="Pfam" id="PF07715">
    <property type="entry name" value="Plug"/>
    <property type="match status" value="1"/>
</dbReference>
<keyword evidence="4 10" id="KW-0812">Transmembrane</keyword>
<comment type="subcellular location">
    <subcellularLocation>
        <location evidence="1 10">Cell outer membrane</location>
        <topology evidence="1 10">Multi-pass membrane protein</topology>
    </subcellularLocation>
</comment>
<protein>
    <submittedName>
        <fullName evidence="15">TonB-dependent receptor</fullName>
    </submittedName>
</protein>
<evidence type="ECO:0000256" key="10">
    <source>
        <dbReference type="PROSITE-ProRule" id="PRU01360"/>
    </source>
</evidence>
<keyword evidence="16" id="KW-1185">Reference proteome</keyword>
<evidence type="ECO:0000256" key="7">
    <source>
        <dbReference type="ARBA" id="ARBA00023077"/>
    </source>
</evidence>
<evidence type="ECO:0000313" key="15">
    <source>
        <dbReference type="EMBL" id="MCX8999550.1"/>
    </source>
</evidence>
<dbReference type="InterPro" id="IPR039426">
    <property type="entry name" value="TonB-dep_rcpt-like"/>
</dbReference>
<evidence type="ECO:0000256" key="8">
    <source>
        <dbReference type="ARBA" id="ARBA00023136"/>
    </source>
</evidence>
<evidence type="ECO:0000313" key="16">
    <source>
        <dbReference type="Proteomes" id="UP001208771"/>
    </source>
</evidence>
<evidence type="ECO:0000256" key="9">
    <source>
        <dbReference type="ARBA" id="ARBA00023237"/>
    </source>
</evidence>
<dbReference type="Gene3D" id="2.40.170.20">
    <property type="entry name" value="TonB-dependent receptor, beta-barrel domain"/>
    <property type="match status" value="1"/>
</dbReference>
<evidence type="ECO:0000256" key="1">
    <source>
        <dbReference type="ARBA" id="ARBA00004571"/>
    </source>
</evidence>
<dbReference type="PROSITE" id="PS52016">
    <property type="entry name" value="TONB_DEPENDENT_REC_3"/>
    <property type="match status" value="1"/>
</dbReference>
<dbReference type="Gene3D" id="2.170.130.10">
    <property type="entry name" value="TonB-dependent receptor, plug domain"/>
    <property type="match status" value="1"/>
</dbReference>
<gene>
    <name evidence="15" type="ORF">NOF55_20805</name>
</gene>
<keyword evidence="2 10" id="KW-0813">Transport</keyword>
<comment type="caution">
    <text evidence="15">The sequence shown here is derived from an EMBL/GenBank/DDBJ whole genome shotgun (WGS) entry which is preliminary data.</text>
</comment>
<dbReference type="PANTHER" id="PTHR30069">
    <property type="entry name" value="TONB-DEPENDENT OUTER MEMBRANE RECEPTOR"/>
    <property type="match status" value="1"/>
</dbReference>
<feature type="signal peptide" evidence="12">
    <location>
        <begin position="1"/>
        <end position="21"/>
    </location>
</feature>
<comment type="similarity">
    <text evidence="10 11">Belongs to the TonB-dependent receptor family.</text>
</comment>
<dbReference type="GO" id="GO:0009279">
    <property type="term" value="C:cell outer membrane"/>
    <property type="evidence" value="ECO:0007669"/>
    <property type="project" value="UniProtKB-SubCell"/>
</dbReference>
<feature type="domain" description="TonB-dependent receptor-like beta-barrel" evidence="13">
    <location>
        <begin position="238"/>
        <end position="596"/>
    </location>
</feature>
<keyword evidence="3 10" id="KW-1134">Transmembrane beta strand</keyword>
<keyword evidence="15" id="KW-0675">Receptor</keyword>
<dbReference type="InterPro" id="IPR036942">
    <property type="entry name" value="Beta-barrel_TonB_sf"/>
</dbReference>
<reference evidence="15" key="1">
    <citation type="submission" date="2022-07" db="EMBL/GenBank/DDBJ databases">
        <title>Ectorhizobium quercum gen.nov., sp. nov.</title>
        <authorList>
            <person name="Ma T."/>
            <person name="Li Y."/>
        </authorList>
    </citation>
    <scope>NUCLEOTIDE SEQUENCE</scope>
    <source>
        <strain evidence="15">BDR2-2</strain>
    </source>
</reference>
<keyword evidence="8 10" id="KW-0472">Membrane</keyword>
<evidence type="ECO:0000256" key="6">
    <source>
        <dbReference type="ARBA" id="ARBA00023065"/>
    </source>
</evidence>
<evidence type="ECO:0000256" key="3">
    <source>
        <dbReference type="ARBA" id="ARBA00022452"/>
    </source>
</evidence>
<evidence type="ECO:0000259" key="14">
    <source>
        <dbReference type="Pfam" id="PF07715"/>
    </source>
</evidence>
<dbReference type="InterPro" id="IPR037066">
    <property type="entry name" value="Plug_dom_sf"/>
</dbReference>
<proteinExistence type="inferred from homology"/>
<keyword evidence="6" id="KW-0406">Ion transport</keyword>
<evidence type="ECO:0000256" key="4">
    <source>
        <dbReference type="ARBA" id="ARBA00022692"/>
    </source>
</evidence>
<dbReference type="Pfam" id="PF00593">
    <property type="entry name" value="TonB_dep_Rec_b-barrel"/>
    <property type="match status" value="1"/>
</dbReference>
<dbReference type="PANTHER" id="PTHR30069:SF53">
    <property type="entry name" value="COLICIN I RECEPTOR-RELATED"/>
    <property type="match status" value="1"/>
</dbReference>
<dbReference type="Proteomes" id="UP001208771">
    <property type="component" value="Unassembled WGS sequence"/>
</dbReference>
<sequence length="622" mass="66513">MRVFLFTTGLAVAVASAPAAAQESGAPDETTLSTIVVTTPLRRESTLAGATSAVTVIGRDAIEKAPTRDVAQLLRSYAGVSVNSYGGLGSSSSVQLRGMSNTQTLVLVNGVRTASATGGTTAWANIPLESIERIEIAKGPHSSAYGADAIGGIVNIITRQGGSCPQGRALCGSVTAGVSHPWGGFTAADVRGEKDGLSVALGASLLGTRGYDFTLSGLEPDDDGFIRGAMNFAIARAFDWGKIYADGLFSRGRNQFDASWGGNEADTTAFFGKAGVRIDHDADWSTTLEVSQGFDRAENFRNGVSGTEDYITRRTGLLVNTGRSMQTGAFEHFVLLGGEFYREGITTNAGAYDETERDLSGVFGQYSLAIGSWHFDSGLRYDYNEQFGDAVTYNLGAAYDVTPDLAVRASWGTGFRAPTFNDLYYPFSGNPDLDPERSRTVEAGLSWTPGLDTRLDVSLYRTWLKDGIAWAPDPSDPSGFIWRPYNITDARISGLEISGSHALNDRLTLTGGIDWRDPRDEGTGKYIAHRERFKANAGVSFAATEALSIDVNGLYGSGAYADAANTARLSSYVTFDVAASYSVDDRSRLKLAAENLLDRDYSTQSGYRAPGRTVTLSFTRQF</sequence>
<evidence type="ECO:0000256" key="5">
    <source>
        <dbReference type="ARBA" id="ARBA00022729"/>
    </source>
</evidence>
<dbReference type="SUPFAM" id="SSF56935">
    <property type="entry name" value="Porins"/>
    <property type="match status" value="1"/>
</dbReference>
<dbReference type="GO" id="GO:0015889">
    <property type="term" value="P:cobalamin transport"/>
    <property type="evidence" value="ECO:0007669"/>
    <property type="project" value="TreeGrafter"/>
</dbReference>
<evidence type="ECO:0000256" key="12">
    <source>
        <dbReference type="SAM" id="SignalP"/>
    </source>
</evidence>
<evidence type="ECO:0000256" key="11">
    <source>
        <dbReference type="RuleBase" id="RU003357"/>
    </source>
</evidence>